<keyword evidence="2" id="KW-1185">Reference proteome</keyword>
<organism evidence="1 2">
    <name type="scientific">Trichogramma kaykai</name>
    <dbReference type="NCBI Taxonomy" id="54128"/>
    <lineage>
        <taxon>Eukaryota</taxon>
        <taxon>Metazoa</taxon>
        <taxon>Ecdysozoa</taxon>
        <taxon>Arthropoda</taxon>
        <taxon>Hexapoda</taxon>
        <taxon>Insecta</taxon>
        <taxon>Pterygota</taxon>
        <taxon>Neoptera</taxon>
        <taxon>Endopterygota</taxon>
        <taxon>Hymenoptera</taxon>
        <taxon>Apocrita</taxon>
        <taxon>Proctotrupomorpha</taxon>
        <taxon>Chalcidoidea</taxon>
        <taxon>Trichogrammatidae</taxon>
        <taxon>Trichogramma</taxon>
    </lineage>
</organism>
<sequence>MSGRSRAQTFRYRKVKRKKISTISAILFASKTVYKRYVRWYYWPIAAWSDAQCLSCDTHIKHFTAAPARARELGIIILAVRVRVHPILFYICPRAIMHTLYVYQ</sequence>
<evidence type="ECO:0000313" key="1">
    <source>
        <dbReference type="EMBL" id="KAL3402337.1"/>
    </source>
</evidence>
<evidence type="ECO:0000313" key="2">
    <source>
        <dbReference type="Proteomes" id="UP001627154"/>
    </source>
</evidence>
<dbReference type="AlphaFoldDB" id="A0ABD2XAD4"/>
<name>A0ABD2XAD4_9HYME</name>
<reference evidence="1 2" key="1">
    <citation type="journal article" date="2024" name="bioRxiv">
        <title>A reference genome for Trichogramma kaykai: A tiny desert-dwelling parasitoid wasp with competing sex-ratio distorters.</title>
        <authorList>
            <person name="Culotta J."/>
            <person name="Lindsey A.R."/>
        </authorList>
    </citation>
    <scope>NUCLEOTIDE SEQUENCE [LARGE SCALE GENOMIC DNA]</scope>
    <source>
        <strain evidence="1 2">KSX58</strain>
    </source>
</reference>
<comment type="caution">
    <text evidence="1">The sequence shown here is derived from an EMBL/GenBank/DDBJ whole genome shotgun (WGS) entry which is preliminary data.</text>
</comment>
<accession>A0ABD2XAD4</accession>
<dbReference type="Proteomes" id="UP001627154">
    <property type="component" value="Unassembled WGS sequence"/>
</dbReference>
<dbReference type="EMBL" id="JBJJXI010000037">
    <property type="protein sequence ID" value="KAL3402337.1"/>
    <property type="molecule type" value="Genomic_DNA"/>
</dbReference>
<proteinExistence type="predicted"/>
<protein>
    <submittedName>
        <fullName evidence="1">Uncharacterized protein</fullName>
    </submittedName>
</protein>
<gene>
    <name evidence="1" type="ORF">TKK_004844</name>
</gene>